<dbReference type="OMA" id="TELKCYE"/>
<proteinExistence type="predicted"/>
<dbReference type="AlphaFoldDB" id="A0A1J1GX26"/>
<reference evidence="2" key="1">
    <citation type="submission" date="2015-04" db="EMBL/GenBank/DDBJ databases">
        <authorList>
            <consortium name="Pathogen Informatics"/>
        </authorList>
    </citation>
    <scope>NUCLEOTIDE SEQUENCE [LARGE SCALE GENOMIC DNA]</scope>
    <source>
        <strain evidence="2">8A</strain>
    </source>
</reference>
<comment type="caution">
    <text evidence="2">The sequence shown here is derived from an EMBL/GenBank/DDBJ whole genome shotgun (WGS) entry which is preliminary data.</text>
</comment>
<protein>
    <submittedName>
        <fullName evidence="2">COBW domain-containing protein 1, putative</fullName>
    </submittedName>
</protein>
<gene>
    <name evidence="2" type="primary">CBWD1</name>
    <name evidence="2" type="ORF">PGAL8A_00277300</name>
</gene>
<dbReference type="InterPro" id="IPR051316">
    <property type="entry name" value="Zinc-reg_GTPase_activator"/>
</dbReference>
<dbReference type="Proteomes" id="UP000220797">
    <property type="component" value="Unassembled WGS sequence"/>
</dbReference>
<dbReference type="InterPro" id="IPR027417">
    <property type="entry name" value="P-loop_NTPase"/>
</dbReference>
<dbReference type="VEuPathDB" id="PlasmoDB:PGAL8A_00277300"/>
<dbReference type="InterPro" id="IPR003495">
    <property type="entry name" value="CobW/HypB/UreG_nucleotide-bd"/>
</dbReference>
<organism evidence="2 3">
    <name type="scientific">Plasmodium gallinaceum</name>
    <dbReference type="NCBI Taxonomy" id="5849"/>
    <lineage>
        <taxon>Eukaryota</taxon>
        <taxon>Sar</taxon>
        <taxon>Alveolata</taxon>
        <taxon>Apicomplexa</taxon>
        <taxon>Aconoidasida</taxon>
        <taxon>Haemosporida</taxon>
        <taxon>Plasmodiidae</taxon>
        <taxon>Plasmodium</taxon>
        <taxon>Plasmodium (Haemamoeba)</taxon>
    </lineage>
</organism>
<sequence>MIGITIITGFLGSGKTTLLKNLLNESLKKNKKIAIIHNEFTENNNNIDKIVFKDINDIYNFPKENGENINAFNNENINSLKIINEIESEEGFIYELNNGCLCCSNKSNFVKLIENILSLKTSYDYIFVEVSGVYDNIKINNLLWLDELNKSKIYLDSIIHIIDSYNFLNSFNDNIQYYESLKKSNNISNRENFNNNIFENKDNIVCEQIIVCDVIIINKIDKISMLDKEKIKTFINNINPLSSIYLTSYSVIPIEDITNLRCYEKRNIKNVLNTVGNKKYFHYIDFNNCSFEYEHNILYLIHLSDQLNKMKKNFLKEKNKNILKDIFSLKKNNIFSYKKINDILASLLWGNDLHIYRGKGIFVAFNDDIYNNKNKLKLSIYYYQSVGDLFEINLVISDLHVFFRNYLKTSQEGERKYENNYLNHSPFVDNNLTSLSNNNDNINNDNNMLFIYKDFFDDENYFSDDSTTSDNGEYNLNNILNSYDIFTSKFLFIGKNINTEEVKNRLNECLYN</sequence>
<dbReference type="CDD" id="cd03112">
    <property type="entry name" value="CobW-like"/>
    <property type="match status" value="1"/>
</dbReference>
<dbReference type="GeneID" id="39731306"/>
<dbReference type="RefSeq" id="XP_028528384.1">
    <property type="nucleotide sequence ID" value="XM_028671764.1"/>
</dbReference>
<dbReference type="PANTHER" id="PTHR13748">
    <property type="entry name" value="COBW-RELATED"/>
    <property type="match status" value="1"/>
</dbReference>
<dbReference type="OrthoDB" id="258627at2759"/>
<dbReference type="Gene3D" id="3.40.50.300">
    <property type="entry name" value="P-loop containing nucleotide triphosphate hydrolases"/>
    <property type="match status" value="1"/>
</dbReference>
<feature type="domain" description="CobW/HypB/UreG nucleotide-binding" evidence="1">
    <location>
        <begin position="4"/>
        <end position="243"/>
    </location>
</feature>
<evidence type="ECO:0000313" key="2">
    <source>
        <dbReference type="EMBL" id="CRG95576.1"/>
    </source>
</evidence>
<accession>A0A1J1GX26</accession>
<dbReference type="GO" id="GO:0005737">
    <property type="term" value="C:cytoplasm"/>
    <property type="evidence" value="ECO:0007669"/>
    <property type="project" value="TreeGrafter"/>
</dbReference>
<dbReference type="Pfam" id="PF02492">
    <property type="entry name" value="cobW"/>
    <property type="match status" value="1"/>
</dbReference>
<dbReference type="EMBL" id="CVMV01000045">
    <property type="protein sequence ID" value="CRG95576.1"/>
    <property type="molecule type" value="Genomic_DNA"/>
</dbReference>
<dbReference type="PANTHER" id="PTHR13748:SF31">
    <property type="entry name" value="ZINC-REGULATED GTPASE METALLOPROTEIN ACTIVATOR 1A-RELATED"/>
    <property type="match status" value="1"/>
</dbReference>
<name>A0A1J1GX26_PLAGA</name>
<keyword evidence="3" id="KW-1185">Reference proteome</keyword>
<dbReference type="SUPFAM" id="SSF52540">
    <property type="entry name" value="P-loop containing nucleoside triphosphate hydrolases"/>
    <property type="match status" value="1"/>
</dbReference>
<evidence type="ECO:0000313" key="3">
    <source>
        <dbReference type="Proteomes" id="UP000220797"/>
    </source>
</evidence>
<evidence type="ECO:0000259" key="1">
    <source>
        <dbReference type="Pfam" id="PF02492"/>
    </source>
</evidence>